<feature type="domain" description="Lantibiotic dehydratase N-terminal" evidence="1">
    <location>
        <begin position="54"/>
        <end position="694"/>
    </location>
</feature>
<dbReference type="InterPro" id="IPR006827">
    <property type="entry name" value="Lant_deHydtase_N"/>
</dbReference>
<dbReference type="Pfam" id="PF14028">
    <property type="entry name" value="Lant_dehydr_C"/>
    <property type="match status" value="1"/>
</dbReference>
<evidence type="ECO:0000259" key="1">
    <source>
        <dbReference type="Pfam" id="PF04738"/>
    </source>
</evidence>
<proteinExistence type="predicted"/>
<comment type="caution">
    <text evidence="3">The sequence shown here is derived from an EMBL/GenBank/DDBJ whole genome shotgun (WGS) entry which is preliminary data.</text>
</comment>
<evidence type="ECO:0000259" key="2">
    <source>
        <dbReference type="Pfam" id="PF14028"/>
    </source>
</evidence>
<accession>A0ABS2VNN5</accession>
<dbReference type="NCBIfam" id="TIGR03891">
    <property type="entry name" value="thiopep_ocin"/>
    <property type="match status" value="1"/>
</dbReference>
<dbReference type="EMBL" id="JAFFZS010000007">
    <property type="protein sequence ID" value="MBN0044696.1"/>
    <property type="molecule type" value="Genomic_DNA"/>
</dbReference>
<keyword evidence="4" id="KW-1185">Reference proteome</keyword>
<dbReference type="Proteomes" id="UP000788262">
    <property type="component" value="Unassembled WGS sequence"/>
</dbReference>
<sequence length="1024" mass="111905">MLASSTAFRAGKTAILRAVARPELPVSPCPDLDDLSPRSAVARLAWLRQVWSEEGVAEALDHASPALASQVRVLCSASNPAERDVRRAVASVARYVLRAEHRATPFGLFAGVASASIGARARVKWGPEHTAVGRASAEWLTAVIERLESCPELLERLAVVLNNTTASRGDRLIVPYKSDRQGARGRAVEASLALTDPVKLVLCSAREPIRVGLLVDKLTAEFPAAGPAKAHRLVRELIRNEVLITSLHAPSTETDALGYLLGQLGTAGADGMAPIAAAIRELHAVRDDLSDCASRSGRSRAATRMRAQVPELRRHPVALDLRLDAEVELPEEVAHEIARAATVLTRVSAHPYGTASWKAYQRRFYEKYGIGTMVPLNEVVADSGTGFPDGYPGTQDDGRRSRLSVRDDTLVRLAQTAVLDGRDEVVLTDELVAAMELGPERPRVPPHLEVSVRVCAASTEDLDRGRFRLEVASVSRGVGVTTGRFLSVLAPDARERLSAELADLPSADAGTIPAQLSFPPLLPTSAHVTRAPQVLSTVISVHEHRAASGDVLAPEDLAVACDGRRMYLAAPERGRRIEAVGMHALNLREHTPPLVRFLTELSRAQCAQVTSFDWGAAKAMPFLPRLRYGRTVLASARWRMEATELPGRDRPQAQWDTALEDLRTRRRMPQRIDLAEDDRRLRLDLGQAGHRTLLRQHLNRVGTAVLVEASDADAYGWCGGRAHEVVLPLKATRSPGWPSLPTPVPSRTFSPEQIQTPGVSSLLLATLYGDLRRQDALLSQHLPNLLDRLGGPPWWFIRFRDPDHHLRVRIALPGPEAFAETARTIGTWAEELRTTGLLSDMRFPTSYREMGRWGSGAAWDAAEEVFRADSRAVVTQLRQLQRPHQRALVAAHTISIATAFLGSTEAAMRWLVDHIPPVAPVAVPRPQFTEAVRLADPSDGWSALRTVAGGQAVMEAWADRDAAVAAYRLHLPGPDTEGIVLDDVLSSLLHVHFVRHVAVDFPEEEVCLYLTRAAALAWLSRRAR</sequence>
<feature type="domain" description="Thiopeptide-type bacteriocin biosynthesis" evidence="2">
    <location>
        <begin position="765"/>
        <end position="1013"/>
    </location>
</feature>
<gene>
    <name evidence="3" type="ORF">JS756_11365</name>
</gene>
<organism evidence="3 4">
    <name type="scientific">Streptomyces actuosus</name>
    <dbReference type="NCBI Taxonomy" id="1885"/>
    <lineage>
        <taxon>Bacteria</taxon>
        <taxon>Bacillati</taxon>
        <taxon>Actinomycetota</taxon>
        <taxon>Actinomycetes</taxon>
        <taxon>Kitasatosporales</taxon>
        <taxon>Streptomycetaceae</taxon>
        <taxon>Streptomyces</taxon>
    </lineage>
</organism>
<reference evidence="3 4" key="1">
    <citation type="submission" date="2021-02" db="EMBL/GenBank/DDBJ databases">
        <title>Whole genome sequencing of Streptomyces actuosus VRA1.</title>
        <authorList>
            <person name="Sen G."/>
            <person name="Sen A."/>
        </authorList>
    </citation>
    <scope>NUCLEOTIDE SEQUENCE [LARGE SCALE GENOMIC DNA]</scope>
    <source>
        <strain evidence="3 4">VRA1</strain>
    </source>
</reference>
<dbReference type="InterPro" id="IPR023809">
    <property type="entry name" value="Thiopep_bacteriocin_synth_dom"/>
</dbReference>
<evidence type="ECO:0000313" key="3">
    <source>
        <dbReference type="EMBL" id="MBN0044696.1"/>
    </source>
</evidence>
<dbReference type="Pfam" id="PF04738">
    <property type="entry name" value="Lant_dehydr_N"/>
    <property type="match status" value="1"/>
</dbReference>
<evidence type="ECO:0000313" key="4">
    <source>
        <dbReference type="Proteomes" id="UP000788262"/>
    </source>
</evidence>
<protein>
    <submittedName>
        <fullName evidence="3">Lantibiotic dehydratase</fullName>
    </submittedName>
</protein>
<name>A0ABS2VNN5_STRAS</name>